<gene>
    <name evidence="3" type="ORF">PSA01_46140</name>
</gene>
<comment type="caution">
    <text evidence="3">The sequence shown here is derived from an EMBL/GenBank/DDBJ whole genome shotgun (WGS) entry which is preliminary data.</text>
</comment>
<organism evidence="3 4">
    <name type="scientific">Pseudonocardia saturnea</name>
    <dbReference type="NCBI Taxonomy" id="33909"/>
    <lineage>
        <taxon>Bacteria</taxon>
        <taxon>Bacillati</taxon>
        <taxon>Actinomycetota</taxon>
        <taxon>Actinomycetes</taxon>
        <taxon>Pseudonocardiales</taxon>
        <taxon>Pseudonocardiaceae</taxon>
        <taxon>Pseudonocardia</taxon>
    </lineage>
</organism>
<evidence type="ECO:0000259" key="2">
    <source>
        <dbReference type="Pfam" id="PF04149"/>
    </source>
</evidence>
<accession>A0ABQ0S3U6</accession>
<reference evidence="3 4" key="1">
    <citation type="submission" date="2019-06" db="EMBL/GenBank/DDBJ databases">
        <title>Whole genome shotgun sequence of Pseudonocardia saturnea NBRC 14499.</title>
        <authorList>
            <person name="Hosoyama A."/>
            <person name="Uohara A."/>
            <person name="Ohji S."/>
            <person name="Ichikawa N."/>
        </authorList>
    </citation>
    <scope>NUCLEOTIDE SEQUENCE [LARGE SCALE GENOMIC DNA]</scope>
    <source>
        <strain evidence="3 4">NBRC 14499</strain>
    </source>
</reference>
<dbReference type="Pfam" id="PF04149">
    <property type="entry name" value="DUF397"/>
    <property type="match status" value="1"/>
</dbReference>
<evidence type="ECO:0000313" key="3">
    <source>
        <dbReference type="EMBL" id="GEC27585.1"/>
    </source>
</evidence>
<evidence type="ECO:0000256" key="1">
    <source>
        <dbReference type="SAM" id="MobiDB-lite"/>
    </source>
</evidence>
<feature type="region of interest" description="Disordered" evidence="1">
    <location>
        <begin position="1"/>
        <end position="54"/>
    </location>
</feature>
<dbReference type="Proteomes" id="UP000320693">
    <property type="component" value="Unassembled WGS sequence"/>
</dbReference>
<proteinExistence type="predicted"/>
<dbReference type="InterPro" id="IPR007278">
    <property type="entry name" value="DUF397"/>
</dbReference>
<name>A0ABQ0S3U6_9PSEU</name>
<feature type="domain" description="DUF397" evidence="2">
    <location>
        <begin position="41"/>
        <end position="94"/>
    </location>
</feature>
<dbReference type="EMBL" id="BJNH01000058">
    <property type="protein sequence ID" value="GEC27585.1"/>
    <property type="molecule type" value="Genomic_DNA"/>
</dbReference>
<protein>
    <recommendedName>
        <fullName evidence="2">DUF397 domain-containing protein</fullName>
    </recommendedName>
</protein>
<evidence type="ECO:0000313" key="4">
    <source>
        <dbReference type="Proteomes" id="UP000320693"/>
    </source>
</evidence>
<sequence>MHTRSALSAVSALSAPNRDRTPEAPMSQPHRTRAADLGPVVWRRPAGTGDDTHDGVEFAVLDDGRVAVRNAADPDGPVLLYTPAEISAFVDGAKKGEFDDMLD</sequence>
<feature type="compositionally biased region" description="Low complexity" evidence="1">
    <location>
        <begin position="1"/>
        <end position="15"/>
    </location>
</feature>
<keyword evidence="4" id="KW-1185">Reference proteome</keyword>